<evidence type="ECO:0000313" key="2">
    <source>
        <dbReference type="Proteomes" id="UP001489333"/>
    </source>
</evidence>
<comment type="caution">
    <text evidence="1">The sequence shown here is derived from an EMBL/GenBank/DDBJ whole genome shotgun (WGS) entry which is preliminary data.</text>
</comment>
<gene>
    <name evidence="1" type="ORF">AAGS29_20950</name>
</gene>
<sequence length="216" mass="24350">MLETNQKAPVQTNAQAHPVAQHKKRLITLINVAKGSLQLDEAIYRAMLKNATGKDSLRAMNLPELEQALEVFKQKGFKPIASKQGATNNKTAVKRRLSPAAGKSKLASIDKIRAIWITMGHHLVIQHNSESALDAYVRRMTLRSRITNNQTQGVDATPWMTEQQAYKVLESLKNWHKRVLIERITVRGERLKMNEAGTRPANYEVIVAQYEGHGHE</sequence>
<dbReference type="EMBL" id="JBCHKU010000044">
    <property type="protein sequence ID" value="MEM6251063.1"/>
    <property type="molecule type" value="Genomic_DNA"/>
</dbReference>
<proteinExistence type="predicted"/>
<evidence type="ECO:0000313" key="1">
    <source>
        <dbReference type="EMBL" id="MEM6251063.1"/>
    </source>
</evidence>
<dbReference type="RefSeq" id="WP_342902540.1">
    <property type="nucleotide sequence ID" value="NZ_JBCHKU010000044.1"/>
</dbReference>
<protein>
    <submittedName>
        <fullName evidence="1">Regulatory protein GemA</fullName>
    </submittedName>
</protein>
<dbReference type="Proteomes" id="UP001489333">
    <property type="component" value="Unassembled WGS sequence"/>
</dbReference>
<organism evidence="1 2">
    <name type="scientific">Shewanella vaxholmensis</name>
    <dbReference type="NCBI Taxonomy" id="3063535"/>
    <lineage>
        <taxon>Bacteria</taxon>
        <taxon>Pseudomonadati</taxon>
        <taxon>Pseudomonadota</taxon>
        <taxon>Gammaproteobacteria</taxon>
        <taxon>Alteromonadales</taxon>
        <taxon>Shewanellaceae</taxon>
        <taxon>Shewanella</taxon>
    </lineage>
</organism>
<reference evidence="1 2" key="1">
    <citation type="submission" date="2024-04" db="EMBL/GenBank/DDBJ databases">
        <title>Novel Shewanella species isolated from Baltic Sea sediments.</title>
        <authorList>
            <person name="Martin-Rodriguez A.J."/>
            <person name="Fernandez-Juarez V."/>
            <person name="Valeriano V.D."/>
            <person name="Mihindukulasooriya I."/>
            <person name="Ceresnova L."/>
            <person name="Joffre E."/>
            <person name="Jensie-Markopoulos S."/>
            <person name="Moore E.R.B."/>
            <person name="Sjoling A."/>
        </authorList>
    </citation>
    <scope>NUCLEOTIDE SEQUENCE [LARGE SCALE GENOMIC DNA]</scope>
    <source>
        <strain evidence="1 2">VAX-SP0-0CM-1</strain>
    </source>
</reference>
<dbReference type="InterPro" id="IPR009363">
    <property type="entry name" value="Phage_Mu_Gp16"/>
</dbReference>
<accession>A0ABU9UZB2</accession>
<dbReference type="Pfam" id="PF06252">
    <property type="entry name" value="GemA"/>
    <property type="match status" value="1"/>
</dbReference>
<keyword evidence="2" id="KW-1185">Reference proteome</keyword>
<name>A0ABU9UZB2_9GAMM</name>